<keyword evidence="3 6" id="KW-0732">Signal</keyword>
<dbReference type="InterPro" id="IPR011990">
    <property type="entry name" value="TPR-like_helical_dom_sf"/>
</dbReference>
<evidence type="ECO:0000256" key="4">
    <source>
        <dbReference type="ARBA" id="ARBA00023136"/>
    </source>
</evidence>
<feature type="domain" description="RagB/SusD" evidence="7">
    <location>
        <begin position="346"/>
        <end position="619"/>
    </location>
</feature>
<dbReference type="InterPro" id="IPR033985">
    <property type="entry name" value="SusD-like_N"/>
</dbReference>
<dbReference type="InterPro" id="IPR012944">
    <property type="entry name" value="SusD_RagB_dom"/>
</dbReference>
<dbReference type="RefSeq" id="WP_105727403.1">
    <property type="nucleotide sequence ID" value="NZ_PVBS01000004.1"/>
</dbReference>
<dbReference type="AlphaFoldDB" id="A0A2S9JG98"/>
<name>A0A2S9JG98_9SPHI</name>
<feature type="chain" id="PRO_5015646582" evidence="6">
    <location>
        <begin position="25"/>
        <end position="621"/>
    </location>
</feature>
<gene>
    <name evidence="9" type="ORF">C5749_16845</name>
</gene>
<sequence length="621" mass="69770">MKKINKLLVSFFAGSLLLSTSACVKNLLDQPATTELDNNSYWQTEADAVGGAMAMYNNIKNVFHKDYFFDGHGDYVRVRAVSSISSLGTPSNGGAYWTGSTNGHYYPEGYGSAYDNMFRFLYGGVNRANYVIDNVTNMLPRLPASTENLEGIIGEARLMRALVYFRLITMWGDVPYIDKIVVSNDDVISIPRTPIEEVKNRILADLDYAFEKLPATRTPDQKERVTKAAALALRGKVNLYWGSWNKNGWPELDTFTPDAAKADQAFRDATEDFRKVINDYGLTLFRGGAPGEIDDLGKAETLPNYFHLFMPTSNASNETIIGFTHGGPGSGVSDKLMRDIGPRETESSEVNVSPLYWLADRYQSTTTGDFLPPMEQLSDRTQDAKYAADAATRPNSTLNPQTYLGRDYRMKSTILWNGEVIQRLAGLQAEGLIPYHHGVQGVNNGVRYIDYNSGTNSGYLFRKFVRNYAGQGREEGNMTWPVIRLADVYLMFAEASNEAFGPTPEAVSLVDKVRARGNLPGLKPEKYANSDLFFDAIEQERIVELVLEGHRAFDIRRWRKIEDIWGPPNGPGKFTTNTWGNNVTAYFQNKSERAYQQCYIFKIPQSEMDRNPNLRQNAPYL</sequence>
<evidence type="ECO:0000259" key="7">
    <source>
        <dbReference type="Pfam" id="PF07980"/>
    </source>
</evidence>
<dbReference type="PROSITE" id="PS51257">
    <property type="entry name" value="PROKAR_LIPOPROTEIN"/>
    <property type="match status" value="1"/>
</dbReference>
<accession>A0A2S9JG98</accession>
<dbReference type="Pfam" id="PF14322">
    <property type="entry name" value="SusD-like_3"/>
    <property type="match status" value="1"/>
</dbReference>
<dbReference type="SUPFAM" id="SSF48452">
    <property type="entry name" value="TPR-like"/>
    <property type="match status" value="1"/>
</dbReference>
<comment type="subcellular location">
    <subcellularLocation>
        <location evidence="1">Cell outer membrane</location>
    </subcellularLocation>
</comment>
<evidence type="ECO:0000256" key="3">
    <source>
        <dbReference type="ARBA" id="ARBA00022729"/>
    </source>
</evidence>
<evidence type="ECO:0000256" key="6">
    <source>
        <dbReference type="SAM" id="SignalP"/>
    </source>
</evidence>
<feature type="signal peptide" evidence="6">
    <location>
        <begin position="1"/>
        <end position="24"/>
    </location>
</feature>
<evidence type="ECO:0000256" key="1">
    <source>
        <dbReference type="ARBA" id="ARBA00004442"/>
    </source>
</evidence>
<evidence type="ECO:0000313" key="10">
    <source>
        <dbReference type="Proteomes" id="UP000238642"/>
    </source>
</evidence>
<dbReference type="GO" id="GO:0009279">
    <property type="term" value="C:cell outer membrane"/>
    <property type="evidence" value="ECO:0007669"/>
    <property type="project" value="UniProtKB-SubCell"/>
</dbReference>
<dbReference type="Gene3D" id="1.25.40.390">
    <property type="match status" value="1"/>
</dbReference>
<organism evidence="9 10">
    <name type="scientific">Sphingobacterium gobiense</name>
    <dbReference type="NCBI Taxonomy" id="1382456"/>
    <lineage>
        <taxon>Bacteria</taxon>
        <taxon>Pseudomonadati</taxon>
        <taxon>Bacteroidota</taxon>
        <taxon>Sphingobacteriia</taxon>
        <taxon>Sphingobacteriales</taxon>
        <taxon>Sphingobacteriaceae</taxon>
        <taxon>Sphingobacterium</taxon>
    </lineage>
</organism>
<evidence type="ECO:0000259" key="8">
    <source>
        <dbReference type="Pfam" id="PF14322"/>
    </source>
</evidence>
<keyword evidence="5" id="KW-0998">Cell outer membrane</keyword>
<comment type="similarity">
    <text evidence="2">Belongs to the SusD family.</text>
</comment>
<reference evidence="9 10" key="1">
    <citation type="submission" date="2018-02" db="EMBL/GenBank/DDBJ databases">
        <title>The draft genome of Sphingobacterium gobiense H7.</title>
        <authorList>
            <person name="Li L."/>
            <person name="Liu L."/>
            <person name="Zhang X."/>
            <person name="Wang T."/>
            <person name="Liang L."/>
        </authorList>
    </citation>
    <scope>NUCLEOTIDE SEQUENCE [LARGE SCALE GENOMIC DNA]</scope>
    <source>
        <strain evidence="9 10">ACCC 05757</strain>
    </source>
</reference>
<evidence type="ECO:0000313" key="9">
    <source>
        <dbReference type="EMBL" id="PRD51967.1"/>
    </source>
</evidence>
<feature type="domain" description="SusD-like N-terminal" evidence="8">
    <location>
        <begin position="96"/>
        <end position="239"/>
    </location>
</feature>
<comment type="caution">
    <text evidence="9">The sequence shown here is derived from an EMBL/GenBank/DDBJ whole genome shotgun (WGS) entry which is preliminary data.</text>
</comment>
<keyword evidence="10" id="KW-1185">Reference proteome</keyword>
<dbReference type="EMBL" id="PVBS01000004">
    <property type="protein sequence ID" value="PRD51967.1"/>
    <property type="molecule type" value="Genomic_DNA"/>
</dbReference>
<protein>
    <submittedName>
        <fullName evidence="9">RagB/SusD family nutrient uptake outer membrane protein</fullName>
    </submittedName>
</protein>
<keyword evidence="4" id="KW-0472">Membrane</keyword>
<proteinExistence type="inferred from homology"/>
<dbReference type="Proteomes" id="UP000238642">
    <property type="component" value="Unassembled WGS sequence"/>
</dbReference>
<dbReference type="Pfam" id="PF07980">
    <property type="entry name" value="SusD_RagB"/>
    <property type="match status" value="1"/>
</dbReference>
<evidence type="ECO:0000256" key="5">
    <source>
        <dbReference type="ARBA" id="ARBA00023237"/>
    </source>
</evidence>
<evidence type="ECO:0000256" key="2">
    <source>
        <dbReference type="ARBA" id="ARBA00006275"/>
    </source>
</evidence>
<dbReference type="OrthoDB" id="1032172at2"/>